<dbReference type="GO" id="GO:0016757">
    <property type="term" value="F:glycosyltransferase activity"/>
    <property type="evidence" value="ECO:0007669"/>
    <property type="project" value="InterPro"/>
</dbReference>
<dbReference type="AlphaFoldDB" id="A0A0P0YQ83"/>
<gene>
    <name evidence="3" type="primary">wcuD</name>
</gene>
<evidence type="ECO:0000259" key="1">
    <source>
        <dbReference type="Pfam" id="PF00534"/>
    </source>
</evidence>
<dbReference type="SUPFAM" id="SSF53756">
    <property type="entry name" value="UDP-Glycosyltransferase/glycogen phosphorylase"/>
    <property type="match status" value="1"/>
</dbReference>
<dbReference type="InterPro" id="IPR028098">
    <property type="entry name" value="Glyco_trans_4-like_N"/>
</dbReference>
<dbReference type="CDD" id="cd03823">
    <property type="entry name" value="GT4_ExpE7-like"/>
    <property type="match status" value="1"/>
</dbReference>
<dbReference type="PANTHER" id="PTHR45947">
    <property type="entry name" value="SULFOQUINOVOSYL TRANSFERASE SQD2"/>
    <property type="match status" value="1"/>
</dbReference>
<name>A0A0P0YQ83_KLEPN</name>
<evidence type="ECO:0000313" key="3">
    <source>
        <dbReference type="EMBL" id="BAT23318.1"/>
    </source>
</evidence>
<feature type="domain" description="Glycosyl transferase family 1" evidence="1">
    <location>
        <begin position="220"/>
        <end position="331"/>
    </location>
</feature>
<sequence length="381" mass="43566">MNILLINTLYFPYKVGGAEVSVRLLAEGLVKSGHIVTVLSIHEGKDLKIDMINGVTVYYIPFANFYWQFSNSNHNAVKRLCWHLVDNYNPFLKKTIKKIIKEINPDIVHTNNLSGISVAVWDIAEKNGCKIVHTSRDYYLLHPNCKMYKNNCNMTGHESSVKLWSFFKKIKSKKVDFYVGISDYIRNKHIDAGFFDKDKAITIYNAVDNKDMSYNSTTSEGARNVGFIGRLTKEKGFDIFCRMAEKYNNQNFIAAGEFEYNKDAEELKELASKNNIKLLGHCPVTEFMKMVDLIVLPIKWQEPFGRVVLESVFSGKIILTNKVGGITELASMLPNIYFLEDIQDLNDVPQYKQIPNQAIDKFNSGSITREYEKIFEGLLNG</sequence>
<organism evidence="3">
    <name type="scientific">Klebsiella pneumoniae</name>
    <dbReference type="NCBI Taxonomy" id="573"/>
    <lineage>
        <taxon>Bacteria</taxon>
        <taxon>Pseudomonadati</taxon>
        <taxon>Pseudomonadota</taxon>
        <taxon>Gammaproteobacteria</taxon>
        <taxon>Enterobacterales</taxon>
        <taxon>Enterobacteriaceae</taxon>
        <taxon>Klebsiella/Raoultella group</taxon>
        <taxon>Klebsiella</taxon>
        <taxon>Klebsiella pneumoniae complex</taxon>
    </lineage>
</organism>
<dbReference type="EMBL" id="AB924555">
    <property type="protein sequence ID" value="BAT23318.1"/>
    <property type="molecule type" value="Genomic_DNA"/>
</dbReference>
<reference evidence="3" key="2">
    <citation type="journal article" date="2015" name="Sci. Rep.">
        <title>Genetic analysis of capsular polysaccharide synthesis gene clusters in 79 capsular types of Klebsiella spp.</title>
        <authorList>
            <person name="Pan Y.J."/>
            <person name="Lin T.L."/>
            <person name="Chen C.T."/>
            <person name="Chen Y.Y."/>
            <person name="Hsieh P.F."/>
            <person name="Hsu C.R."/>
            <person name="Wu M.C."/>
            <person name="Wang J.T."/>
        </authorList>
    </citation>
    <scope>NUCLEOTIDE SEQUENCE</scope>
    <source>
        <strain evidence="3">BIDMC 47</strain>
    </source>
</reference>
<keyword evidence="3" id="KW-0808">Transferase</keyword>
<proteinExistence type="predicted"/>
<evidence type="ECO:0000259" key="2">
    <source>
        <dbReference type="Pfam" id="PF13439"/>
    </source>
</evidence>
<dbReference type="RefSeq" id="WP_032420271.1">
    <property type="nucleotide sequence ID" value="NZ_AP021929.1"/>
</dbReference>
<dbReference type="InterPro" id="IPR001296">
    <property type="entry name" value="Glyco_trans_1"/>
</dbReference>
<dbReference type="InterPro" id="IPR050194">
    <property type="entry name" value="Glycosyltransferase_grp1"/>
</dbReference>
<dbReference type="Pfam" id="PF00534">
    <property type="entry name" value="Glycos_transf_1"/>
    <property type="match status" value="1"/>
</dbReference>
<protein>
    <submittedName>
        <fullName evidence="3">Glycosyl transferase</fullName>
    </submittedName>
</protein>
<dbReference type="Gene3D" id="3.40.50.2000">
    <property type="entry name" value="Glycogen Phosphorylase B"/>
    <property type="match status" value="2"/>
</dbReference>
<dbReference type="PANTHER" id="PTHR45947:SF3">
    <property type="entry name" value="SULFOQUINOVOSYL TRANSFERASE SQD2"/>
    <property type="match status" value="1"/>
</dbReference>
<dbReference type="Pfam" id="PF13439">
    <property type="entry name" value="Glyco_transf_4"/>
    <property type="match status" value="1"/>
</dbReference>
<feature type="domain" description="Glycosyltransferase subfamily 4-like N-terminal" evidence="2">
    <location>
        <begin position="15"/>
        <end position="208"/>
    </location>
</feature>
<accession>A0A0P0YQ83</accession>
<reference evidence="3" key="1">
    <citation type="submission" date="2014-04" db="EMBL/GenBank/DDBJ databases">
        <authorList>
            <person name="Harrison E."/>
        </authorList>
    </citation>
    <scope>NUCLEOTIDE SEQUENCE</scope>
    <source>
        <strain evidence="3">BIDMC 47</strain>
    </source>
</reference>